<evidence type="ECO:0000256" key="11">
    <source>
        <dbReference type="ARBA" id="ARBA00023136"/>
    </source>
</evidence>
<dbReference type="Proteomes" id="UP000494040">
    <property type="component" value="Unassembled WGS sequence"/>
</dbReference>
<name>A0A8I6RTP3_CIMLE</name>
<feature type="transmembrane region" description="Helical" evidence="14">
    <location>
        <begin position="202"/>
        <end position="228"/>
    </location>
</feature>
<comment type="similarity">
    <text evidence="3 14">Belongs to the ALG10 glucosyltransferase family.</text>
</comment>
<keyword evidence="9" id="KW-0256">Endoplasmic reticulum</keyword>
<protein>
    <recommendedName>
        <fullName evidence="5 14">Dol-P-Glc:Glc(2)Man(9)GlcNAc(2)-PP-Dol alpha-1,2-glucosyltransferase</fullName>
        <ecNumber evidence="4 14">2.4.1.256</ecNumber>
    </recommendedName>
</protein>
<evidence type="ECO:0000256" key="14">
    <source>
        <dbReference type="PIRNR" id="PIRNR028810"/>
    </source>
</evidence>
<evidence type="ECO:0000256" key="4">
    <source>
        <dbReference type="ARBA" id="ARBA00011967"/>
    </source>
</evidence>
<evidence type="ECO:0000256" key="12">
    <source>
        <dbReference type="ARBA" id="ARBA00044727"/>
    </source>
</evidence>
<feature type="transmembrane region" description="Helical" evidence="14">
    <location>
        <begin position="270"/>
        <end position="290"/>
    </location>
</feature>
<dbReference type="Pfam" id="PF04922">
    <property type="entry name" value="DIE2_ALG10"/>
    <property type="match status" value="1"/>
</dbReference>
<keyword evidence="6 14" id="KW-0328">Glycosyltransferase</keyword>
<proteinExistence type="inferred from homology"/>
<dbReference type="KEGG" id="clec:106666658"/>
<dbReference type="EnsemblMetazoa" id="XM_014393999.2">
    <property type="protein sequence ID" value="XP_014249485.1"/>
    <property type="gene ID" value="LOC106666658"/>
</dbReference>
<organism evidence="15 16">
    <name type="scientific">Cimex lectularius</name>
    <name type="common">Bed bug</name>
    <name type="synonym">Acanthia lectularia</name>
    <dbReference type="NCBI Taxonomy" id="79782"/>
    <lineage>
        <taxon>Eukaryota</taxon>
        <taxon>Metazoa</taxon>
        <taxon>Ecdysozoa</taxon>
        <taxon>Arthropoda</taxon>
        <taxon>Hexapoda</taxon>
        <taxon>Insecta</taxon>
        <taxon>Pterygota</taxon>
        <taxon>Neoptera</taxon>
        <taxon>Paraneoptera</taxon>
        <taxon>Hemiptera</taxon>
        <taxon>Heteroptera</taxon>
        <taxon>Panheteroptera</taxon>
        <taxon>Cimicomorpha</taxon>
        <taxon>Cimicidae</taxon>
        <taxon>Cimex</taxon>
    </lineage>
</organism>
<dbReference type="EC" id="2.4.1.256" evidence="4 14"/>
<evidence type="ECO:0000256" key="1">
    <source>
        <dbReference type="ARBA" id="ARBA00004477"/>
    </source>
</evidence>
<feature type="transmembrane region" description="Helical" evidence="14">
    <location>
        <begin position="450"/>
        <end position="472"/>
    </location>
</feature>
<dbReference type="InterPro" id="IPR016900">
    <property type="entry name" value="Alg10"/>
</dbReference>
<keyword evidence="11 14" id="KW-0472">Membrane</keyword>
<evidence type="ECO:0000256" key="8">
    <source>
        <dbReference type="ARBA" id="ARBA00022692"/>
    </source>
</evidence>
<dbReference type="PIRSF" id="PIRSF028810">
    <property type="entry name" value="Alpha1_2_glucosyltferase_Alg10"/>
    <property type="match status" value="1"/>
</dbReference>
<comment type="pathway">
    <text evidence="2">Protein modification; protein glycosylation.</text>
</comment>
<evidence type="ECO:0000256" key="6">
    <source>
        <dbReference type="ARBA" id="ARBA00022676"/>
    </source>
</evidence>
<sequence length="489" mass="57462">MWIECPLASPHLFCLFVKSVSVLSSVDRLIEDCRSKMAYSKAGLLTALTCYSLGNVFVFSLVQRCLPTPYIDEFFHVRQALQYCNHNFTHWDPKITTLPGLYILSMALHTVFGIPCTVFFLRLTNIMISYLNFCLIHNIFSCLCTSRKVPKKNSFVTWNTINTAFFPVMYFFNFLYYTESVSTLFVLAAYSCSLNKKYWLSAMFGFLSITVRQTNVAWVGFLMVAHVIDYMAIDIPFVRRYLNIILNQGLLKAVDYLVKKEKIYDRLEILFSNIIGYFFVCLLFLVFLAWNRGIVVGDRTAHEPVIHLCQIFYFAVFVLVFKPSLFFSKIKCFIAALKRNVFLSVLCLGVISLIVHVNTMAHLYLLSDNRHYSFYLWRFYCAVSSKAPFVFVPLFMFGLYSIESIINFYPWKYAYYFSMGLLIIPQKLLDFRYYILPFVFLRLQILKDEWWQLAIESLAIIVINTVFLYIFVTKEIYWVDFKEPQRLIW</sequence>
<evidence type="ECO:0000256" key="3">
    <source>
        <dbReference type="ARBA" id="ARBA00010600"/>
    </source>
</evidence>
<comment type="subcellular location">
    <subcellularLocation>
        <location evidence="1">Endoplasmic reticulum membrane</location>
        <topology evidence="1">Multi-pass membrane protein</topology>
    </subcellularLocation>
</comment>
<evidence type="ECO:0000256" key="13">
    <source>
        <dbReference type="ARBA" id="ARBA00048064"/>
    </source>
</evidence>
<keyword evidence="16" id="KW-1185">Reference proteome</keyword>
<keyword evidence="7" id="KW-0808">Transferase</keyword>
<dbReference type="PANTHER" id="PTHR12989:SF10">
    <property type="entry name" value="DOL-P-GLC:GLC(2)MAN(9)GLCNAC(2)-PP-DOL ALPHA-1,2-GLUCOSYLTRANSFERASE-RELATED"/>
    <property type="match status" value="1"/>
</dbReference>
<feature type="transmembrane region" description="Helical" evidence="14">
    <location>
        <begin position="340"/>
        <end position="365"/>
    </location>
</feature>
<accession>A0A8I6RTP3</accession>
<comment type="catalytic activity">
    <reaction evidence="13">
        <text>an alpha-D-Glc-(1-&gt;3)-alpha-D-Glc-(1-&gt;3)-alpha-D-Man-(1-&gt;2)-alpha-D-Man-(1-&gt;2)-alpha-D-Man-(1-&gt;3)-[alpha-D-Man-(1-&gt;2)-alpha-D-Man-(1-&gt;3)-[alpha-D-Man-(1-&gt;2)-alpha-D-Man-(1-&gt;6)]-alpha-D-Man-(1-&gt;6)]-beta-D-Man-(1-&gt;4)-beta-D-GlcNAc-(1-&gt;4)-alpha-D-GlcNAc-diphospho-di-trans,poly-cis-dolichol + a di-trans,poly-cis-dolichyl beta-D-glucosyl phosphate = a alpha-D-Glc-(1-&gt;2)-alpha-D-Glc-(1-&gt;3)-alpha-D-Glc-(1-&gt;3)-alpha-D-Man-(1-&gt;2)-alpha-D-Man-(1-&gt;2)-alpha-D-Man-(1-&gt;3)-[alpha-D-Man-(1-&gt;2)-alpha-D-Man-(1-&gt;3)-[alpha-D-Man-(1-&gt;2)-alpha-D-Man-(1-&gt;6)]-alpha-D-Man-(1-&gt;6)]-beta-D-Man-(1-&gt;4)-beta-D-GlcNAc-(1-&gt;4)-alpha-D-GlcNAc-diphospho-di-trans,poly-cis-dolichol + a di-trans,poly-cis-dolichyl phosphate + H(+)</text>
        <dbReference type="Rhea" id="RHEA:29543"/>
        <dbReference type="Rhea" id="RHEA-COMP:19498"/>
        <dbReference type="Rhea" id="RHEA-COMP:19502"/>
        <dbReference type="Rhea" id="RHEA-COMP:19512"/>
        <dbReference type="Rhea" id="RHEA-COMP:19522"/>
        <dbReference type="ChEBI" id="CHEBI:15378"/>
        <dbReference type="ChEBI" id="CHEBI:57525"/>
        <dbReference type="ChEBI" id="CHEBI:57683"/>
        <dbReference type="ChEBI" id="CHEBI:132522"/>
        <dbReference type="ChEBI" id="CHEBI:132523"/>
        <dbReference type="EC" id="2.4.1.256"/>
    </reaction>
    <physiologicalReaction direction="left-to-right" evidence="13">
        <dbReference type="Rhea" id="RHEA:29544"/>
    </physiologicalReaction>
</comment>
<feature type="transmembrane region" description="Helical" evidence="14">
    <location>
        <begin position="310"/>
        <end position="328"/>
    </location>
</feature>
<dbReference type="GO" id="GO:0005789">
    <property type="term" value="C:endoplasmic reticulum membrane"/>
    <property type="evidence" value="ECO:0007669"/>
    <property type="project" value="UniProtKB-SubCell"/>
</dbReference>
<dbReference type="GO" id="GO:0106073">
    <property type="term" value="F:dolichyl pyrophosphate Glc2Man9GlcNAc2 alpha-1,2-glucosyltransferase activity"/>
    <property type="evidence" value="ECO:0007669"/>
    <property type="project" value="UniProtKB-UniRule"/>
</dbReference>
<feature type="transmembrane region" description="Helical" evidence="14">
    <location>
        <begin position="42"/>
        <end position="62"/>
    </location>
</feature>
<evidence type="ECO:0000256" key="5">
    <source>
        <dbReference type="ARBA" id="ARBA00018512"/>
    </source>
</evidence>
<feature type="transmembrane region" description="Helical" evidence="14">
    <location>
        <begin position="101"/>
        <end position="121"/>
    </location>
</feature>
<reference evidence="15" key="1">
    <citation type="submission" date="2022-01" db="UniProtKB">
        <authorList>
            <consortium name="EnsemblMetazoa"/>
        </authorList>
    </citation>
    <scope>IDENTIFICATION</scope>
</reference>
<dbReference type="OMA" id="VWDSKIT"/>
<evidence type="ECO:0000256" key="2">
    <source>
        <dbReference type="ARBA" id="ARBA00004922"/>
    </source>
</evidence>
<keyword evidence="8 14" id="KW-0812">Transmembrane</keyword>
<dbReference type="AlphaFoldDB" id="A0A8I6RTP3"/>
<dbReference type="PANTHER" id="PTHR12989">
    <property type="entry name" value="ALPHA-1,2-GLUCOSYLTRANSFERASE ALG10"/>
    <property type="match status" value="1"/>
</dbReference>
<dbReference type="GeneID" id="106666658"/>
<evidence type="ECO:0000313" key="16">
    <source>
        <dbReference type="Proteomes" id="UP000494040"/>
    </source>
</evidence>
<dbReference type="RefSeq" id="XP_014249485.1">
    <property type="nucleotide sequence ID" value="XM_014393999.2"/>
</dbReference>
<evidence type="ECO:0000256" key="10">
    <source>
        <dbReference type="ARBA" id="ARBA00022989"/>
    </source>
</evidence>
<evidence type="ECO:0000256" key="9">
    <source>
        <dbReference type="ARBA" id="ARBA00022824"/>
    </source>
</evidence>
<dbReference type="OrthoDB" id="4769at2759"/>
<evidence type="ECO:0000313" key="15">
    <source>
        <dbReference type="EnsemblMetazoa" id="XP_014249485.1"/>
    </source>
</evidence>
<evidence type="ECO:0000256" key="7">
    <source>
        <dbReference type="ARBA" id="ARBA00022679"/>
    </source>
</evidence>
<keyword evidence="10 14" id="KW-1133">Transmembrane helix</keyword>
<dbReference type="GO" id="GO:0006488">
    <property type="term" value="P:dolichol-linked oligosaccharide biosynthetic process"/>
    <property type="evidence" value="ECO:0007669"/>
    <property type="project" value="UniProtKB-UniRule"/>
</dbReference>
<feature type="transmembrane region" description="Helical" evidence="14">
    <location>
        <begin position="414"/>
        <end position="435"/>
    </location>
</feature>
<comment type="caution">
    <text evidence="14">Lacks conserved residue(s) required for the propagation of feature annotation.</text>
</comment>
<feature type="transmembrane region" description="Helical" evidence="14">
    <location>
        <begin position="377"/>
        <end position="402"/>
    </location>
</feature>
<dbReference type="CTD" id="84920"/>
<comment type="function">
    <text evidence="12">Dol-P-Glc:Glc(2)Man(9)GlcNAc(2)-PP-Dol alpha-1,2-glucosyltransferase that operates in the biosynthetic pathway of dolichol-linked oligosaccharides, the glycan precursors employed in protein asparagine (N)-glycosylation. The assembly of dolichol-linked oligosaccharides begins on the cytosolic side of the endoplasmic reticulum membrane and finishes in its lumen. The sequential addition of sugars to dolichol pyrophosphate produces dolichol-linked oligosaccharides containing fourteen sugars, including two GlcNAcs, nine mannoses and three glucoses. Once assembled, the oligosaccharide is transferred from the lipid to nascent proteins by oligosaccharyltransferases. In the lumen of the endoplasmic reticulum, adds the third and last glucose residue from dolichyl phosphate glucose (Dol-P-Glc) onto the lipid-linked oligosaccharide intermediate Glc(2)Man(9)GlcNAc(2)-PP-Dol to produce Glc(3)Man(9)GlcNAc(2)-PP-Dol.</text>
</comment>